<evidence type="ECO:0000313" key="2">
    <source>
        <dbReference type="EMBL" id="KAF1828767.1"/>
    </source>
</evidence>
<dbReference type="InterPro" id="IPR011009">
    <property type="entry name" value="Kinase-like_dom_sf"/>
</dbReference>
<organism evidence="2 3">
    <name type="scientific">Decorospora gaudefroyi</name>
    <dbReference type="NCBI Taxonomy" id="184978"/>
    <lineage>
        <taxon>Eukaryota</taxon>
        <taxon>Fungi</taxon>
        <taxon>Dikarya</taxon>
        <taxon>Ascomycota</taxon>
        <taxon>Pezizomycotina</taxon>
        <taxon>Dothideomycetes</taxon>
        <taxon>Pleosporomycetidae</taxon>
        <taxon>Pleosporales</taxon>
        <taxon>Pleosporineae</taxon>
        <taxon>Pleosporaceae</taxon>
        <taxon>Decorospora</taxon>
    </lineage>
</organism>
<dbReference type="Pfam" id="PF01636">
    <property type="entry name" value="APH"/>
    <property type="match status" value="1"/>
</dbReference>
<dbReference type="SUPFAM" id="SSF56112">
    <property type="entry name" value="Protein kinase-like (PK-like)"/>
    <property type="match status" value="1"/>
</dbReference>
<dbReference type="EMBL" id="ML975499">
    <property type="protein sequence ID" value="KAF1828767.1"/>
    <property type="molecule type" value="Genomic_DNA"/>
</dbReference>
<protein>
    <recommendedName>
        <fullName evidence="1">Aminoglycoside phosphotransferase domain-containing protein</fullName>
    </recommendedName>
</protein>
<reference evidence="2" key="1">
    <citation type="submission" date="2020-01" db="EMBL/GenBank/DDBJ databases">
        <authorList>
            <consortium name="DOE Joint Genome Institute"/>
            <person name="Haridas S."/>
            <person name="Albert R."/>
            <person name="Binder M."/>
            <person name="Bloem J."/>
            <person name="Labutti K."/>
            <person name="Salamov A."/>
            <person name="Andreopoulos B."/>
            <person name="Baker S.E."/>
            <person name="Barry K."/>
            <person name="Bills G."/>
            <person name="Bluhm B.H."/>
            <person name="Cannon C."/>
            <person name="Castanera R."/>
            <person name="Culley D.E."/>
            <person name="Daum C."/>
            <person name="Ezra D."/>
            <person name="Gonzalez J.B."/>
            <person name="Henrissat B."/>
            <person name="Kuo A."/>
            <person name="Liang C."/>
            <person name="Lipzen A."/>
            <person name="Lutzoni F."/>
            <person name="Magnuson J."/>
            <person name="Mondo S."/>
            <person name="Nolan M."/>
            <person name="Ohm R."/>
            <person name="Pangilinan J."/>
            <person name="Park H.-J."/>
            <person name="Ramirez L."/>
            <person name="Alfaro M."/>
            <person name="Sun H."/>
            <person name="Tritt A."/>
            <person name="Yoshinaga Y."/>
            <person name="Zwiers L.-H."/>
            <person name="Turgeon B.G."/>
            <person name="Goodwin S.B."/>
            <person name="Spatafora J.W."/>
            <person name="Crous P.W."/>
            <person name="Grigoriev I.V."/>
        </authorList>
    </citation>
    <scope>NUCLEOTIDE SEQUENCE</scope>
    <source>
        <strain evidence="2">P77</strain>
    </source>
</reference>
<keyword evidence="3" id="KW-1185">Reference proteome</keyword>
<dbReference type="PANTHER" id="PTHR21310:SF54">
    <property type="entry name" value="AMINOGLYCOSIDE PHOSPHOTRANSFERASE DOMAIN-CONTAINING PROTEIN"/>
    <property type="match status" value="1"/>
</dbReference>
<sequence length="335" mass="37277">MTIAFTSDADLPECLNTSSKQTTKARQLVHLHSGIPAEKARGPRPQGFFSRTVIVTLQNGVDIVIQFRPEPLDLGSFLVARRVLGVAVPEIKVIQDEELESQGIWVYWMTCIPGKTWLDGARGRFSQTRVTTVRSLGRILSKGYVDGSSGLVIDRKLHPHLELLLASEDPQIRQFHVAARDLIGKLGQLKNLPLFVAHFDLNEVNIMVDDNCEVSGIVDWELSTPLPFGMGFSRIHTLAGEFSEKKFYMPPEFEDAERGFWQEIWDGIPENVRSHANPEAVQIAVTLGTLLNAFQLEDGKLTDGPHNPAVVDALPKFLTYRIPLIRGSGSPPYSE</sequence>
<feature type="domain" description="Aminoglycoside phosphotransferase" evidence="1">
    <location>
        <begin position="76"/>
        <end position="225"/>
    </location>
</feature>
<dbReference type="Proteomes" id="UP000800040">
    <property type="component" value="Unassembled WGS sequence"/>
</dbReference>
<gene>
    <name evidence="2" type="ORF">BDW02DRAFT_574593</name>
</gene>
<evidence type="ECO:0000313" key="3">
    <source>
        <dbReference type="Proteomes" id="UP000800040"/>
    </source>
</evidence>
<dbReference type="AlphaFoldDB" id="A0A6A5K2I2"/>
<dbReference type="InterPro" id="IPR002575">
    <property type="entry name" value="Aminoglycoside_PTrfase"/>
</dbReference>
<name>A0A6A5K2I2_9PLEO</name>
<accession>A0A6A5K2I2</accession>
<evidence type="ECO:0000259" key="1">
    <source>
        <dbReference type="Pfam" id="PF01636"/>
    </source>
</evidence>
<dbReference type="OrthoDB" id="5598852at2759"/>
<dbReference type="PANTHER" id="PTHR21310">
    <property type="entry name" value="AMINOGLYCOSIDE PHOSPHOTRANSFERASE-RELATED-RELATED"/>
    <property type="match status" value="1"/>
</dbReference>
<proteinExistence type="predicted"/>
<dbReference type="InterPro" id="IPR051678">
    <property type="entry name" value="AGP_Transferase"/>
</dbReference>